<sequence length="257" mass="26998">MEVLNLFSYTGGIAAAAACGGAASVWNVDFSASAHEVGRASLKLNAGSAGECKCEWMKRDVLPTIRQLAGTPTKDYRADRRGRNAKISGGRHSRDAGGRFNQGGYANRNSRGGGGGGGQRGGRGSGGRSNGYGDERGGRSGGEQGRGGGEEKDLKAKQFDLVFLDPPTWSKSKHGAVDLVRDYQTLFKPSLLATKEGGVIVATNHVSTVDCAEWVENLSKCAAKAGRTVDSVQVLLPEDDFPSPDGRHPLKVAIVHV</sequence>
<dbReference type="PANTHER" id="PTHR43042:SF3">
    <property type="entry name" value="RIBOSOMAL RNA LARGE SUBUNIT METHYLTRANSFERASE YWBD-RELATED"/>
    <property type="match status" value="1"/>
</dbReference>
<dbReference type="OrthoDB" id="10266486at2759"/>
<evidence type="ECO:0000256" key="1">
    <source>
        <dbReference type="SAM" id="MobiDB-lite"/>
    </source>
</evidence>
<dbReference type="Gene3D" id="3.40.50.150">
    <property type="entry name" value="Vaccinia Virus protein VP39"/>
    <property type="match status" value="1"/>
</dbReference>
<dbReference type="GO" id="GO:0008168">
    <property type="term" value="F:methyltransferase activity"/>
    <property type="evidence" value="ECO:0007669"/>
    <property type="project" value="UniProtKB-KW"/>
</dbReference>
<keyword evidence="3" id="KW-1185">Reference proteome</keyword>
<reference evidence="2 3" key="1">
    <citation type="journal article" date="2010" name="Nature">
        <title>The Ectocarpus genome and the independent evolution of multicellularity in brown algae.</title>
        <authorList>
            <person name="Cock J.M."/>
            <person name="Sterck L."/>
            <person name="Rouze P."/>
            <person name="Scornet D."/>
            <person name="Allen A.E."/>
            <person name="Amoutzias G."/>
            <person name="Anthouard V."/>
            <person name="Artiguenave F."/>
            <person name="Aury J.M."/>
            <person name="Badger J.H."/>
            <person name="Beszteri B."/>
            <person name="Billiau K."/>
            <person name="Bonnet E."/>
            <person name="Bothwell J.H."/>
            <person name="Bowler C."/>
            <person name="Boyen C."/>
            <person name="Brownlee C."/>
            <person name="Carrano C.J."/>
            <person name="Charrier B."/>
            <person name="Cho G.Y."/>
            <person name="Coelho S.M."/>
            <person name="Collen J."/>
            <person name="Corre E."/>
            <person name="Da Silva C."/>
            <person name="Delage L."/>
            <person name="Delaroque N."/>
            <person name="Dittami S.M."/>
            <person name="Doulbeau S."/>
            <person name="Elias M."/>
            <person name="Farnham G."/>
            <person name="Gachon C.M."/>
            <person name="Gschloessl B."/>
            <person name="Heesch S."/>
            <person name="Jabbari K."/>
            <person name="Jubin C."/>
            <person name="Kawai H."/>
            <person name="Kimura K."/>
            <person name="Kloareg B."/>
            <person name="Kupper F.C."/>
            <person name="Lang D."/>
            <person name="Le Bail A."/>
            <person name="Leblanc C."/>
            <person name="Lerouge P."/>
            <person name="Lohr M."/>
            <person name="Lopez P.J."/>
            <person name="Martens C."/>
            <person name="Maumus F."/>
            <person name="Michel G."/>
            <person name="Miranda-Saavedra D."/>
            <person name="Morales J."/>
            <person name="Moreau H."/>
            <person name="Motomura T."/>
            <person name="Nagasato C."/>
            <person name="Napoli C.A."/>
            <person name="Nelson D.R."/>
            <person name="Nyvall-Collen P."/>
            <person name="Peters A.F."/>
            <person name="Pommier C."/>
            <person name="Potin P."/>
            <person name="Poulain J."/>
            <person name="Quesneville H."/>
            <person name="Read B."/>
            <person name="Rensing S.A."/>
            <person name="Ritter A."/>
            <person name="Rousvoal S."/>
            <person name="Samanta M."/>
            <person name="Samson G."/>
            <person name="Schroeder D.C."/>
            <person name="Segurens B."/>
            <person name="Strittmatter M."/>
            <person name="Tonon T."/>
            <person name="Tregear J.W."/>
            <person name="Valentin K."/>
            <person name="von Dassow P."/>
            <person name="Yamagishi T."/>
            <person name="Van de Peer Y."/>
            <person name="Wincker P."/>
        </authorList>
    </citation>
    <scope>NUCLEOTIDE SEQUENCE [LARGE SCALE GENOMIC DNA]</scope>
    <source>
        <strain evidence="3">Ec32 / CCAP1310/4</strain>
    </source>
</reference>
<dbReference type="SUPFAM" id="SSF53335">
    <property type="entry name" value="S-adenosyl-L-methionine-dependent methyltransferases"/>
    <property type="match status" value="1"/>
</dbReference>
<dbReference type="GO" id="GO:0032259">
    <property type="term" value="P:methylation"/>
    <property type="evidence" value="ECO:0007669"/>
    <property type="project" value="UniProtKB-KW"/>
</dbReference>
<evidence type="ECO:0000313" key="3">
    <source>
        <dbReference type="Proteomes" id="UP000002630"/>
    </source>
</evidence>
<dbReference type="AlphaFoldDB" id="D8LGV5"/>
<dbReference type="PANTHER" id="PTHR43042">
    <property type="entry name" value="SAM-DEPENDENT METHYLTRANSFERASE"/>
    <property type="match status" value="1"/>
</dbReference>
<dbReference type="InParanoid" id="D8LGV5"/>
<proteinExistence type="predicted"/>
<dbReference type="EMBL" id="FN649760">
    <property type="protein sequence ID" value="CBN75808.1"/>
    <property type="molecule type" value="Genomic_DNA"/>
</dbReference>
<dbReference type="eggNOG" id="ENOG502SNJA">
    <property type="taxonomic scope" value="Eukaryota"/>
</dbReference>
<name>D8LGV5_ECTSI</name>
<evidence type="ECO:0000313" key="2">
    <source>
        <dbReference type="EMBL" id="CBN75808.1"/>
    </source>
</evidence>
<protein>
    <submittedName>
        <fullName evidence="2">Uncharacterized protein</fullName>
    </submittedName>
</protein>
<gene>
    <name evidence="2" type="ORF">Esi_0181_0049</name>
</gene>
<organism evidence="2 3">
    <name type="scientific">Ectocarpus siliculosus</name>
    <name type="common">Brown alga</name>
    <name type="synonym">Conferva siliculosa</name>
    <dbReference type="NCBI Taxonomy" id="2880"/>
    <lineage>
        <taxon>Eukaryota</taxon>
        <taxon>Sar</taxon>
        <taxon>Stramenopiles</taxon>
        <taxon>Ochrophyta</taxon>
        <taxon>PX clade</taxon>
        <taxon>Phaeophyceae</taxon>
        <taxon>Ectocarpales</taxon>
        <taxon>Ectocarpaceae</taxon>
        <taxon>Ectocarpus</taxon>
    </lineage>
</organism>
<dbReference type="STRING" id="2880.D8LGV5"/>
<dbReference type="InterPro" id="IPR029063">
    <property type="entry name" value="SAM-dependent_MTases_sf"/>
</dbReference>
<accession>D8LGV5</accession>
<feature type="region of interest" description="Disordered" evidence="1">
    <location>
        <begin position="72"/>
        <end position="152"/>
    </location>
</feature>
<feature type="compositionally biased region" description="Gly residues" evidence="1">
    <location>
        <begin position="111"/>
        <end position="130"/>
    </location>
</feature>
<dbReference type="Proteomes" id="UP000002630">
    <property type="component" value="Unassembled WGS sequence"/>
</dbReference>